<dbReference type="GO" id="GO:0015627">
    <property type="term" value="C:type II protein secretion system complex"/>
    <property type="evidence" value="ECO:0007669"/>
    <property type="project" value="InterPro"/>
</dbReference>
<dbReference type="Pfam" id="PF07963">
    <property type="entry name" value="N_methyl"/>
    <property type="match status" value="1"/>
</dbReference>
<evidence type="ECO:0000313" key="4">
    <source>
        <dbReference type="Proteomes" id="UP001144471"/>
    </source>
</evidence>
<keyword evidence="1" id="KW-0488">Methylation</keyword>
<comment type="caution">
    <text evidence="3">The sequence shown here is derived from an EMBL/GenBank/DDBJ whole genome shotgun (WGS) entry which is preliminary data.</text>
</comment>
<dbReference type="PRINTS" id="PR00813">
    <property type="entry name" value="BCTERIALGSPG"/>
</dbReference>
<accession>A0A9W6LP25</accession>
<dbReference type="Gene3D" id="3.30.700.10">
    <property type="entry name" value="Glycoprotein, Type 4 Pilin"/>
    <property type="match status" value="1"/>
</dbReference>
<organism evidence="3 4">
    <name type="scientific">Propionigenium maris DSM 9537</name>
    <dbReference type="NCBI Taxonomy" id="1123000"/>
    <lineage>
        <taxon>Bacteria</taxon>
        <taxon>Fusobacteriati</taxon>
        <taxon>Fusobacteriota</taxon>
        <taxon>Fusobacteriia</taxon>
        <taxon>Fusobacteriales</taxon>
        <taxon>Fusobacteriaceae</taxon>
        <taxon>Propionigenium</taxon>
    </lineage>
</organism>
<dbReference type="NCBIfam" id="TIGR02532">
    <property type="entry name" value="IV_pilin_GFxxxE"/>
    <property type="match status" value="1"/>
</dbReference>
<proteinExistence type="predicted"/>
<evidence type="ECO:0000256" key="2">
    <source>
        <dbReference type="SAM" id="MobiDB-lite"/>
    </source>
</evidence>
<dbReference type="RefSeq" id="WP_281837202.1">
    <property type="nucleotide sequence ID" value="NZ_BSDY01000020.1"/>
</dbReference>
<evidence type="ECO:0000313" key="3">
    <source>
        <dbReference type="EMBL" id="GLI57544.1"/>
    </source>
</evidence>
<evidence type="ECO:0000256" key="1">
    <source>
        <dbReference type="ARBA" id="ARBA00022481"/>
    </source>
</evidence>
<name>A0A9W6LP25_9FUSO</name>
<dbReference type="GO" id="GO:0015628">
    <property type="term" value="P:protein secretion by the type II secretion system"/>
    <property type="evidence" value="ECO:0007669"/>
    <property type="project" value="InterPro"/>
</dbReference>
<dbReference type="InterPro" id="IPR045584">
    <property type="entry name" value="Pilin-like"/>
</dbReference>
<dbReference type="EMBL" id="BSDY01000020">
    <property type="protein sequence ID" value="GLI57544.1"/>
    <property type="molecule type" value="Genomic_DNA"/>
</dbReference>
<reference evidence="3" key="1">
    <citation type="submission" date="2022-12" db="EMBL/GenBank/DDBJ databases">
        <title>Reference genome sequencing for broad-spectrum identification of bacterial and archaeal isolates by mass spectrometry.</title>
        <authorList>
            <person name="Sekiguchi Y."/>
            <person name="Tourlousse D.M."/>
        </authorList>
    </citation>
    <scope>NUCLEOTIDE SEQUENCE</scope>
    <source>
        <strain evidence="3">10succ1</strain>
    </source>
</reference>
<dbReference type="SUPFAM" id="SSF54523">
    <property type="entry name" value="Pili subunits"/>
    <property type="match status" value="2"/>
</dbReference>
<feature type="region of interest" description="Disordered" evidence="2">
    <location>
        <begin position="59"/>
        <end position="84"/>
    </location>
</feature>
<keyword evidence="4" id="KW-1185">Reference proteome</keyword>
<protein>
    <submittedName>
        <fullName evidence="3">Type II secretion system pseudopilin PulG</fullName>
    </submittedName>
</protein>
<dbReference type="Proteomes" id="UP001144471">
    <property type="component" value="Unassembled WGS sequence"/>
</dbReference>
<sequence>MKRGVTLIELLISVAIISILASMTLPATRISVIRTREYELKRNLMVIREALDEFKREFEEAGEKKQGDEKVAYGDKTDNKEKKQEDKFIEIRDKMESGYPPTLETLVEYKYLRRVPSDPFSQEKSEGENSNWGIISYTENGGDVYDVYSKSSQTSLEGSRYSEW</sequence>
<dbReference type="InterPro" id="IPR012902">
    <property type="entry name" value="N_methyl_site"/>
</dbReference>
<dbReference type="PROSITE" id="PS00409">
    <property type="entry name" value="PROKAR_NTER_METHYL"/>
    <property type="match status" value="1"/>
</dbReference>
<dbReference type="InterPro" id="IPR000983">
    <property type="entry name" value="Bac_GSPG_pilin"/>
</dbReference>
<dbReference type="AlphaFoldDB" id="A0A9W6LP25"/>
<gene>
    <name evidence="3" type="primary">pulG</name>
    <name evidence="3" type="ORF">PM10SUCC1_30580</name>
</gene>